<evidence type="ECO:0000313" key="3">
    <source>
        <dbReference type="EMBL" id="MBT4869984.1"/>
    </source>
</evidence>
<sequence>MVSEIIVNEFLQSFSTPLLDLFFGIITFFGHPLPWIIVAAWLFWLGYEKRSFMLMSIILVSSLFAGFFKILIGRVRPEGILVLENQAGTYSMPSGHATLAGSIYSFYEKKIKLKTKYVAIILVILVLISRVYLGVHFVSDVLAGLLLGYILGKALCKLERKVKKSHLKVSKFSEEKLLLIIFVIMIVTVFVLPETFYLGYLLFGYYFGFVIYRDSKWKIKTENKKLNIIFG</sequence>
<evidence type="ECO:0000313" key="4">
    <source>
        <dbReference type="Proteomes" id="UP000722459"/>
    </source>
</evidence>
<dbReference type="CDD" id="cd03392">
    <property type="entry name" value="PAP2_like_2"/>
    <property type="match status" value="1"/>
</dbReference>
<keyword evidence="1" id="KW-1133">Transmembrane helix</keyword>
<dbReference type="Proteomes" id="UP000722459">
    <property type="component" value="Unassembled WGS sequence"/>
</dbReference>
<dbReference type="PANTHER" id="PTHR14969:SF13">
    <property type="entry name" value="AT30094P"/>
    <property type="match status" value="1"/>
</dbReference>
<keyword evidence="1" id="KW-0812">Transmembrane</keyword>
<reference evidence="3" key="1">
    <citation type="journal article" date="2021" name="ISME J.">
        <title>Mercury methylation by metabolically versatile and cosmopolitan marine bacteria.</title>
        <authorList>
            <person name="Lin H."/>
            <person name="Ascher D.B."/>
            <person name="Myung Y."/>
            <person name="Lamborg C.H."/>
            <person name="Hallam S.J."/>
            <person name="Gionfriddo C.M."/>
            <person name="Holt K.E."/>
            <person name="Moreau J.W."/>
        </authorList>
    </citation>
    <scope>NUCLEOTIDE SEQUENCE</scope>
    <source>
        <strain evidence="3">SI075_bin30</strain>
    </source>
</reference>
<organism evidence="3 4">
    <name type="scientific">Candidatus Iainarchaeum sp</name>
    <dbReference type="NCBI Taxonomy" id="3101447"/>
    <lineage>
        <taxon>Archaea</taxon>
        <taxon>Candidatus Iainarchaeota</taxon>
        <taxon>Candidatus Iainarchaeia</taxon>
        <taxon>Candidatus Iainarchaeales</taxon>
        <taxon>Candidatus Iainarchaeaceae</taxon>
        <taxon>Candidatus Iainarchaeum</taxon>
    </lineage>
</organism>
<dbReference type="Gene3D" id="1.20.144.10">
    <property type="entry name" value="Phosphatidic acid phosphatase type 2/haloperoxidase"/>
    <property type="match status" value="1"/>
</dbReference>
<comment type="caution">
    <text evidence="3">The sequence shown here is derived from an EMBL/GenBank/DDBJ whole genome shotgun (WGS) entry which is preliminary data.</text>
</comment>
<dbReference type="InterPro" id="IPR036938">
    <property type="entry name" value="PAP2/HPO_sf"/>
</dbReference>
<feature type="transmembrane region" description="Helical" evidence="1">
    <location>
        <begin position="198"/>
        <end position="215"/>
    </location>
</feature>
<dbReference type="EMBL" id="JABJNZ010000008">
    <property type="protein sequence ID" value="MBT4869984.1"/>
    <property type="molecule type" value="Genomic_DNA"/>
</dbReference>
<dbReference type="PANTHER" id="PTHR14969">
    <property type="entry name" value="SPHINGOSINE-1-PHOSPHATE PHOSPHOHYDROLASE"/>
    <property type="match status" value="1"/>
</dbReference>
<dbReference type="SMART" id="SM00014">
    <property type="entry name" value="acidPPc"/>
    <property type="match status" value="1"/>
</dbReference>
<evidence type="ECO:0000256" key="1">
    <source>
        <dbReference type="SAM" id="Phobius"/>
    </source>
</evidence>
<evidence type="ECO:0000259" key="2">
    <source>
        <dbReference type="SMART" id="SM00014"/>
    </source>
</evidence>
<dbReference type="AlphaFoldDB" id="A0A8T5GCX9"/>
<dbReference type="InterPro" id="IPR000326">
    <property type="entry name" value="PAP2/HPO"/>
</dbReference>
<accession>A0A8T5GCX9</accession>
<feature type="non-terminal residue" evidence="3">
    <location>
        <position position="231"/>
    </location>
</feature>
<feature type="transmembrane region" description="Helical" evidence="1">
    <location>
        <begin position="117"/>
        <end position="135"/>
    </location>
</feature>
<proteinExistence type="predicted"/>
<dbReference type="Pfam" id="PF01569">
    <property type="entry name" value="PAP2"/>
    <property type="match status" value="1"/>
</dbReference>
<feature type="domain" description="Phosphatidic acid phosphatase type 2/haloperoxidase" evidence="2">
    <location>
        <begin position="52"/>
        <end position="156"/>
    </location>
</feature>
<protein>
    <submittedName>
        <fullName evidence="3">Phosphatase PAP2 family protein</fullName>
    </submittedName>
</protein>
<feature type="transmembrane region" description="Helical" evidence="1">
    <location>
        <begin position="52"/>
        <end position="72"/>
    </location>
</feature>
<name>A0A8T5GCX9_9ARCH</name>
<keyword evidence="1" id="KW-0472">Membrane</keyword>
<gene>
    <name evidence="3" type="ORF">HON47_00220</name>
</gene>
<feature type="transmembrane region" description="Helical" evidence="1">
    <location>
        <begin position="21"/>
        <end position="46"/>
    </location>
</feature>
<dbReference type="SUPFAM" id="SSF48317">
    <property type="entry name" value="Acid phosphatase/Vanadium-dependent haloperoxidase"/>
    <property type="match status" value="1"/>
</dbReference>